<dbReference type="InterPro" id="IPR013022">
    <property type="entry name" value="Xyl_isomerase-like_TIM-brl"/>
</dbReference>
<accession>A0AA96V9I8</accession>
<name>A0AA96V9I8_9EURY</name>
<gene>
    <name evidence="2" type="primary">nfo_2</name>
    <name evidence="2" type="ORF">MmiEs2_15150</name>
</gene>
<dbReference type="Gene3D" id="3.20.20.150">
    <property type="entry name" value="Divalent-metal-dependent TIM barrel enzymes"/>
    <property type="match status" value="1"/>
</dbReference>
<evidence type="ECO:0000313" key="3">
    <source>
        <dbReference type="Proteomes" id="UP001302662"/>
    </source>
</evidence>
<dbReference type="KEGG" id="mees:MmiEs2_15150"/>
<dbReference type="Proteomes" id="UP001302662">
    <property type="component" value="Chromosome"/>
</dbReference>
<reference evidence="2 3" key="1">
    <citation type="submission" date="2023-07" db="EMBL/GenBank/DDBJ databases">
        <title>Closed genome sequence of Methanimicrococcus sp. Es2.</title>
        <authorList>
            <person name="Protasov E."/>
            <person name="Platt K."/>
            <person name="Reeh H."/>
            <person name="Poehlein A."/>
            <person name="Daniel R."/>
            <person name="Brune A."/>
        </authorList>
    </citation>
    <scope>NUCLEOTIDE SEQUENCE [LARGE SCALE GENOMIC DNA]</scope>
    <source>
        <strain evidence="2 3">Es2</strain>
    </source>
</reference>
<dbReference type="InterPro" id="IPR050312">
    <property type="entry name" value="IolE/XylAMocC-like"/>
</dbReference>
<evidence type="ECO:0000313" key="2">
    <source>
        <dbReference type="EMBL" id="WNY29289.1"/>
    </source>
</evidence>
<dbReference type="GO" id="GO:0008833">
    <property type="term" value="F:deoxyribonuclease IV (phage-T4-induced) activity"/>
    <property type="evidence" value="ECO:0007669"/>
    <property type="project" value="UniProtKB-EC"/>
</dbReference>
<dbReference type="SUPFAM" id="SSF51658">
    <property type="entry name" value="Xylose isomerase-like"/>
    <property type="match status" value="1"/>
</dbReference>
<organism evidence="2 3">
    <name type="scientific">Methanimicrococcus stummii</name>
    <dbReference type="NCBI Taxonomy" id="3028294"/>
    <lineage>
        <taxon>Archaea</taxon>
        <taxon>Methanobacteriati</taxon>
        <taxon>Methanobacteriota</taxon>
        <taxon>Stenosarchaea group</taxon>
        <taxon>Methanomicrobia</taxon>
        <taxon>Methanosarcinales</taxon>
        <taxon>Methanosarcinaceae</taxon>
        <taxon>Methanimicrococcus</taxon>
    </lineage>
</organism>
<evidence type="ECO:0000259" key="1">
    <source>
        <dbReference type="Pfam" id="PF01261"/>
    </source>
</evidence>
<sequence length="276" mass="30572">MKFGVSSFAGPLSELDGLADSIELYIPKMDLYKGRELQTDRLDAFFDSFFSYDFYCTAHAPYYPDPEGEHPKSLAIDTAKMTDSDFQLMYEALDISAHAGADVLVVHPGRITEGGASKSFGRMIQNLKTLADYGEEVGVVIGLENKEYTDPLNLCCKAEELARAVDLVDSDYLGATLDIGHANLTCGGDPQKLADFVKTISPLVVHVHVHDNHGVDTGRYGGDEHYAPGQGIIDYSALRGLGDYDEIFNFEVFSVEEFKEGKAFFKNKLSEFWNIY</sequence>
<dbReference type="EC" id="3.1.21.2" evidence="2"/>
<proteinExistence type="predicted"/>
<keyword evidence="2" id="KW-0540">Nuclease</keyword>
<keyword evidence="3" id="KW-1185">Reference proteome</keyword>
<keyword evidence="2" id="KW-0255">Endonuclease</keyword>
<protein>
    <submittedName>
        <fullName evidence="2">Endonuclease 4</fullName>
        <ecNumber evidence="2">3.1.21.2</ecNumber>
    </submittedName>
</protein>
<dbReference type="EMBL" id="CP131062">
    <property type="protein sequence ID" value="WNY29289.1"/>
    <property type="molecule type" value="Genomic_DNA"/>
</dbReference>
<dbReference type="AlphaFoldDB" id="A0AA96V9I8"/>
<feature type="domain" description="Xylose isomerase-like TIM barrel" evidence="1">
    <location>
        <begin position="19"/>
        <end position="267"/>
    </location>
</feature>
<keyword evidence="2" id="KW-0378">Hydrolase</keyword>
<dbReference type="Pfam" id="PF01261">
    <property type="entry name" value="AP_endonuc_2"/>
    <property type="match status" value="1"/>
</dbReference>
<dbReference type="PANTHER" id="PTHR12110:SF21">
    <property type="entry name" value="XYLOSE ISOMERASE-LIKE TIM BARREL DOMAIN-CONTAINING PROTEIN"/>
    <property type="match status" value="1"/>
</dbReference>
<dbReference type="PANTHER" id="PTHR12110">
    <property type="entry name" value="HYDROXYPYRUVATE ISOMERASE"/>
    <property type="match status" value="1"/>
</dbReference>
<dbReference type="InterPro" id="IPR036237">
    <property type="entry name" value="Xyl_isomerase-like_sf"/>
</dbReference>